<keyword evidence="5 7" id="KW-1133">Transmembrane helix</keyword>
<gene>
    <name evidence="9" type="ORF">HHL11_03605</name>
</gene>
<dbReference type="Pfam" id="PF19300">
    <property type="entry name" value="BPD_transp_1_N"/>
    <property type="match status" value="1"/>
</dbReference>
<protein>
    <submittedName>
        <fullName evidence="9">ABC transporter permease</fullName>
    </submittedName>
</protein>
<keyword evidence="10" id="KW-1185">Reference proteome</keyword>
<comment type="similarity">
    <text evidence="7">Belongs to the binding-protein-dependent transport system permease family.</text>
</comment>
<dbReference type="InterPro" id="IPR045621">
    <property type="entry name" value="BPD_transp_1_N"/>
</dbReference>
<evidence type="ECO:0000256" key="5">
    <source>
        <dbReference type="ARBA" id="ARBA00022989"/>
    </source>
</evidence>
<dbReference type="SUPFAM" id="SSF161098">
    <property type="entry name" value="MetI-like"/>
    <property type="match status" value="1"/>
</dbReference>
<evidence type="ECO:0000256" key="4">
    <source>
        <dbReference type="ARBA" id="ARBA00022692"/>
    </source>
</evidence>
<feature type="transmembrane region" description="Helical" evidence="7">
    <location>
        <begin position="270"/>
        <end position="291"/>
    </location>
</feature>
<sequence length="305" mass="32359">MARYALKRLLVGLVCLLGVSLIIFVAVRLTGDPTDLLLPEDASDADRVALQAELGLDRPLPVQYAIFLKGAAQGDFGKSTRWRQPAMELVLNRLPATLQLSALAFSIAMVLGLLGGVTSARLRGSAFDQVVKVGVTFGLAVPVFWLGLMLILAFAVGLGLFPTSGRGGFAAMVLPAVTMALNPAAAMSRLSRSAMLNVLGADYIKMARVKGNSEARVVWKHGLKNAAIPLVTLAGIQLANMVGNTVVVETIFAWPGIGKLIVDAIYARDFAVVQAGICVVSAIYILLNIAVDLVYGVLDPQIRYD</sequence>
<dbReference type="PROSITE" id="PS50928">
    <property type="entry name" value="ABC_TM1"/>
    <property type="match status" value="1"/>
</dbReference>
<evidence type="ECO:0000313" key="9">
    <source>
        <dbReference type="EMBL" id="NML42824.1"/>
    </source>
</evidence>
<dbReference type="InterPro" id="IPR000515">
    <property type="entry name" value="MetI-like"/>
</dbReference>
<dbReference type="InterPro" id="IPR035906">
    <property type="entry name" value="MetI-like_sf"/>
</dbReference>
<evidence type="ECO:0000256" key="6">
    <source>
        <dbReference type="ARBA" id="ARBA00023136"/>
    </source>
</evidence>
<keyword evidence="6 7" id="KW-0472">Membrane</keyword>
<evidence type="ECO:0000313" key="10">
    <source>
        <dbReference type="Proteomes" id="UP000541185"/>
    </source>
</evidence>
<accession>A0A848GWU2</accession>
<evidence type="ECO:0000256" key="3">
    <source>
        <dbReference type="ARBA" id="ARBA00022475"/>
    </source>
</evidence>
<dbReference type="PANTHER" id="PTHR43163">
    <property type="entry name" value="DIPEPTIDE TRANSPORT SYSTEM PERMEASE PROTEIN DPPB-RELATED"/>
    <property type="match status" value="1"/>
</dbReference>
<comment type="caution">
    <text evidence="9">The sequence shown here is derived from an EMBL/GenBank/DDBJ whole genome shotgun (WGS) entry which is preliminary data.</text>
</comment>
<dbReference type="RefSeq" id="WP_169417075.1">
    <property type="nucleotide sequence ID" value="NZ_JABBFX010000001.1"/>
</dbReference>
<evidence type="ECO:0000259" key="8">
    <source>
        <dbReference type="PROSITE" id="PS50928"/>
    </source>
</evidence>
<dbReference type="Gene3D" id="1.10.3720.10">
    <property type="entry name" value="MetI-like"/>
    <property type="match status" value="1"/>
</dbReference>
<dbReference type="Pfam" id="PF00528">
    <property type="entry name" value="BPD_transp_1"/>
    <property type="match status" value="1"/>
</dbReference>
<name>A0A848GWU2_9BURK</name>
<evidence type="ECO:0000256" key="2">
    <source>
        <dbReference type="ARBA" id="ARBA00022448"/>
    </source>
</evidence>
<proteinExistence type="inferred from homology"/>
<keyword evidence="4 7" id="KW-0812">Transmembrane</keyword>
<dbReference type="GO" id="GO:0055085">
    <property type="term" value="P:transmembrane transport"/>
    <property type="evidence" value="ECO:0007669"/>
    <property type="project" value="InterPro"/>
</dbReference>
<comment type="subcellular location">
    <subcellularLocation>
        <location evidence="1 7">Cell membrane</location>
        <topology evidence="1 7">Multi-pass membrane protein</topology>
    </subcellularLocation>
</comment>
<dbReference type="EMBL" id="JABBFX010000001">
    <property type="protein sequence ID" value="NML42824.1"/>
    <property type="molecule type" value="Genomic_DNA"/>
</dbReference>
<dbReference type="PANTHER" id="PTHR43163:SF6">
    <property type="entry name" value="DIPEPTIDE TRANSPORT SYSTEM PERMEASE PROTEIN DPPB-RELATED"/>
    <property type="match status" value="1"/>
</dbReference>
<feature type="transmembrane region" description="Helical" evidence="7">
    <location>
        <begin position="167"/>
        <end position="186"/>
    </location>
</feature>
<evidence type="ECO:0000256" key="7">
    <source>
        <dbReference type="RuleBase" id="RU363032"/>
    </source>
</evidence>
<dbReference type="Proteomes" id="UP000541185">
    <property type="component" value="Unassembled WGS sequence"/>
</dbReference>
<dbReference type="CDD" id="cd06261">
    <property type="entry name" value="TM_PBP2"/>
    <property type="match status" value="1"/>
</dbReference>
<evidence type="ECO:0000256" key="1">
    <source>
        <dbReference type="ARBA" id="ARBA00004651"/>
    </source>
</evidence>
<organism evidence="9 10">
    <name type="scientific">Ramlibacter agri</name>
    <dbReference type="NCBI Taxonomy" id="2728837"/>
    <lineage>
        <taxon>Bacteria</taxon>
        <taxon>Pseudomonadati</taxon>
        <taxon>Pseudomonadota</taxon>
        <taxon>Betaproteobacteria</taxon>
        <taxon>Burkholderiales</taxon>
        <taxon>Comamonadaceae</taxon>
        <taxon>Ramlibacter</taxon>
    </lineage>
</organism>
<keyword evidence="2 7" id="KW-0813">Transport</keyword>
<keyword evidence="3" id="KW-1003">Cell membrane</keyword>
<feature type="transmembrane region" description="Helical" evidence="7">
    <location>
        <begin position="137"/>
        <end position="161"/>
    </location>
</feature>
<feature type="transmembrane region" description="Helical" evidence="7">
    <location>
        <begin position="9"/>
        <end position="29"/>
    </location>
</feature>
<dbReference type="GO" id="GO:0005886">
    <property type="term" value="C:plasma membrane"/>
    <property type="evidence" value="ECO:0007669"/>
    <property type="project" value="UniProtKB-SubCell"/>
</dbReference>
<feature type="domain" description="ABC transmembrane type-1" evidence="8">
    <location>
        <begin position="94"/>
        <end position="295"/>
    </location>
</feature>
<dbReference type="AlphaFoldDB" id="A0A848GWU2"/>
<reference evidence="9 10" key="1">
    <citation type="submission" date="2020-04" db="EMBL/GenBank/DDBJ databases">
        <title>Ramlibacter sp. G-1-2-2 isolated from soil.</title>
        <authorList>
            <person name="Dahal R.H."/>
        </authorList>
    </citation>
    <scope>NUCLEOTIDE SEQUENCE [LARGE SCALE GENOMIC DNA]</scope>
    <source>
        <strain evidence="9 10">G-1-2-2</strain>
    </source>
</reference>
<feature type="transmembrane region" description="Helical" evidence="7">
    <location>
        <begin position="96"/>
        <end position="117"/>
    </location>
</feature>